<keyword evidence="1" id="KW-0472">Membrane</keyword>
<organism evidence="2 3">
    <name type="scientific">Harenicola maris</name>
    <dbReference type="NCBI Taxonomy" id="2841044"/>
    <lineage>
        <taxon>Bacteria</taxon>
        <taxon>Pseudomonadati</taxon>
        <taxon>Pseudomonadota</taxon>
        <taxon>Alphaproteobacteria</taxon>
        <taxon>Rhodobacterales</taxon>
        <taxon>Paracoccaceae</taxon>
        <taxon>Harenicola</taxon>
    </lineage>
</organism>
<evidence type="ECO:0000313" key="2">
    <source>
        <dbReference type="EMBL" id="MBT0956565.1"/>
    </source>
</evidence>
<feature type="transmembrane region" description="Helical" evidence="1">
    <location>
        <begin position="114"/>
        <end position="132"/>
    </location>
</feature>
<name>A0AAP2CMZ8_9RHOB</name>
<keyword evidence="1" id="KW-1133">Transmembrane helix</keyword>
<comment type="caution">
    <text evidence="2">The sequence shown here is derived from an EMBL/GenBank/DDBJ whole genome shotgun (WGS) entry which is preliminary data.</text>
</comment>
<feature type="transmembrane region" description="Helical" evidence="1">
    <location>
        <begin position="210"/>
        <end position="231"/>
    </location>
</feature>
<keyword evidence="1" id="KW-0812">Transmembrane</keyword>
<gene>
    <name evidence="2" type="ORF">IV417_04145</name>
</gene>
<feature type="transmembrane region" description="Helical" evidence="1">
    <location>
        <begin position="185"/>
        <end position="203"/>
    </location>
</feature>
<reference evidence="2 3" key="1">
    <citation type="journal article" date="2021" name="Arch. Microbiol.">
        <title>Harenicola maris gen. nov., sp. nov. isolated from the Sea of Japan shallow sediments.</title>
        <authorList>
            <person name="Romanenko L.A."/>
            <person name="Kurilenko V.V."/>
            <person name="Chernysheva N.Y."/>
            <person name="Tekutyeva L.A."/>
            <person name="Velansky P.V."/>
            <person name="Svetashev V.I."/>
            <person name="Isaeva M.P."/>
        </authorList>
    </citation>
    <scope>NUCLEOTIDE SEQUENCE [LARGE SCALE GENOMIC DNA]</scope>
    <source>
        <strain evidence="2 3">KMM 3653</strain>
    </source>
</reference>
<protein>
    <submittedName>
        <fullName evidence="2">Uncharacterized protein</fullName>
    </submittedName>
</protein>
<dbReference type="Proteomes" id="UP001315686">
    <property type="component" value="Unassembled WGS sequence"/>
</dbReference>
<feature type="transmembrane region" description="Helical" evidence="1">
    <location>
        <begin position="69"/>
        <end position="102"/>
    </location>
</feature>
<keyword evidence="3" id="KW-1185">Reference proteome</keyword>
<proteinExistence type="predicted"/>
<sequence length="386" mass="41297">MDETTRSAIRNDISRGLSATDAAANAGYGGRSMAVGQQVHDAMKAEETGAMLDRLWAKDGPNDGSSDGAAGLFILLAVALCFGAVVKVVMGAVILGFMAIGIIVALRDGRCGRLLIETLVFGAVFAALFYVLRGGADAGAVPNLWFVEFPALATGHPVGDAAVMGIWAAPLLTTLPPVRDHVFDALGWVFAAAWTRLFYLLGTRAFVMRLLGLILLAGVMAAPALMIARGVTWQLGLTYGYVLVLCLMAAGSLWLNTRSFQRFMEGQALAHGPSTRKIHNMDLLRGFVASQDMRERYALSEALAFGGMRVGRGAGLMRRDGEVQFHAGRVFSALPAQEAEALHRLEPLQMAMIGSALALYPGLDTQGERRILARYLNRNGFGVPQK</sequence>
<dbReference type="EMBL" id="JADQAZ010000001">
    <property type="protein sequence ID" value="MBT0956565.1"/>
    <property type="molecule type" value="Genomic_DNA"/>
</dbReference>
<evidence type="ECO:0000256" key="1">
    <source>
        <dbReference type="SAM" id="Phobius"/>
    </source>
</evidence>
<evidence type="ECO:0000313" key="3">
    <source>
        <dbReference type="Proteomes" id="UP001315686"/>
    </source>
</evidence>
<dbReference type="AlphaFoldDB" id="A0AAP2CMZ8"/>
<dbReference type="RefSeq" id="WP_327792763.1">
    <property type="nucleotide sequence ID" value="NZ_JADQAZ010000001.1"/>
</dbReference>
<accession>A0AAP2CMZ8</accession>
<feature type="transmembrane region" description="Helical" evidence="1">
    <location>
        <begin position="237"/>
        <end position="255"/>
    </location>
</feature>